<comment type="caution">
    <text evidence="2">The sequence shown here is derived from an EMBL/GenBank/DDBJ whole genome shotgun (WGS) entry which is preliminary data.</text>
</comment>
<keyword evidence="3" id="KW-1185">Reference proteome</keyword>
<proteinExistence type="predicted"/>
<gene>
    <name evidence="2" type="ORF">Salat_2684800</name>
</gene>
<sequence length="154" mass="16908">MSKPLSCIQGVDFNGRASWFCQLTGMHHGRRTCHLLHSAKLKHARPRLCLLVTSRFPPHPRRRISATPAPHSKFGPPSKTSLAIVSSLLNVHRALISLNVVGRGSHGSPKIRMLLPFLIFHLMPACTSARASQMCGQDNEDCTPTQAANKSVSR</sequence>
<feature type="region of interest" description="Disordered" evidence="1">
    <location>
        <begin position="135"/>
        <end position="154"/>
    </location>
</feature>
<accession>A0AAE2CB63</accession>
<evidence type="ECO:0000313" key="3">
    <source>
        <dbReference type="Proteomes" id="UP001293254"/>
    </source>
</evidence>
<evidence type="ECO:0000313" key="2">
    <source>
        <dbReference type="EMBL" id="KAK4415774.1"/>
    </source>
</evidence>
<dbReference type="Proteomes" id="UP001293254">
    <property type="component" value="Unassembled WGS sequence"/>
</dbReference>
<reference evidence="2" key="1">
    <citation type="submission" date="2020-06" db="EMBL/GenBank/DDBJ databases">
        <authorList>
            <person name="Li T."/>
            <person name="Hu X."/>
            <person name="Zhang T."/>
            <person name="Song X."/>
            <person name="Zhang H."/>
            <person name="Dai N."/>
            <person name="Sheng W."/>
            <person name="Hou X."/>
            <person name="Wei L."/>
        </authorList>
    </citation>
    <scope>NUCLEOTIDE SEQUENCE</scope>
    <source>
        <strain evidence="2">3651</strain>
        <tissue evidence="2">Leaf</tissue>
    </source>
</reference>
<protein>
    <submittedName>
        <fullName evidence="2">Uncharacterized protein</fullName>
    </submittedName>
</protein>
<organism evidence="2 3">
    <name type="scientific">Sesamum alatum</name>
    <dbReference type="NCBI Taxonomy" id="300844"/>
    <lineage>
        <taxon>Eukaryota</taxon>
        <taxon>Viridiplantae</taxon>
        <taxon>Streptophyta</taxon>
        <taxon>Embryophyta</taxon>
        <taxon>Tracheophyta</taxon>
        <taxon>Spermatophyta</taxon>
        <taxon>Magnoliopsida</taxon>
        <taxon>eudicotyledons</taxon>
        <taxon>Gunneridae</taxon>
        <taxon>Pentapetalae</taxon>
        <taxon>asterids</taxon>
        <taxon>lamiids</taxon>
        <taxon>Lamiales</taxon>
        <taxon>Pedaliaceae</taxon>
        <taxon>Sesamum</taxon>
    </lineage>
</organism>
<name>A0AAE2CB63_9LAMI</name>
<evidence type="ECO:0000256" key="1">
    <source>
        <dbReference type="SAM" id="MobiDB-lite"/>
    </source>
</evidence>
<dbReference type="EMBL" id="JACGWO010000011">
    <property type="protein sequence ID" value="KAK4415774.1"/>
    <property type="molecule type" value="Genomic_DNA"/>
</dbReference>
<reference evidence="2" key="2">
    <citation type="journal article" date="2024" name="Plant">
        <title>Genomic evolution and insights into agronomic trait innovations of Sesamum species.</title>
        <authorList>
            <person name="Miao H."/>
            <person name="Wang L."/>
            <person name="Qu L."/>
            <person name="Liu H."/>
            <person name="Sun Y."/>
            <person name="Le M."/>
            <person name="Wang Q."/>
            <person name="Wei S."/>
            <person name="Zheng Y."/>
            <person name="Lin W."/>
            <person name="Duan Y."/>
            <person name="Cao H."/>
            <person name="Xiong S."/>
            <person name="Wang X."/>
            <person name="Wei L."/>
            <person name="Li C."/>
            <person name="Ma Q."/>
            <person name="Ju M."/>
            <person name="Zhao R."/>
            <person name="Li G."/>
            <person name="Mu C."/>
            <person name="Tian Q."/>
            <person name="Mei H."/>
            <person name="Zhang T."/>
            <person name="Gao T."/>
            <person name="Zhang H."/>
        </authorList>
    </citation>
    <scope>NUCLEOTIDE SEQUENCE</scope>
    <source>
        <strain evidence="2">3651</strain>
    </source>
</reference>
<dbReference type="AlphaFoldDB" id="A0AAE2CB63"/>